<sequence>MAANPAVHKYPVVTILTGDECECRLAADLSVDGIRPRSTEWRPDMKQEPSRDAAAAARRARFGKLPERIRFEDMTEEAEFVPDGRAGGAHDNADARHTFSCLALDLGL</sequence>
<evidence type="ECO:0000313" key="2">
    <source>
        <dbReference type="Proteomes" id="UP000600365"/>
    </source>
</evidence>
<accession>A0A917YE69</accession>
<organism evidence="1 2">
    <name type="scientific">Streptomyces albiflavescens</name>
    <dbReference type="NCBI Taxonomy" id="1623582"/>
    <lineage>
        <taxon>Bacteria</taxon>
        <taxon>Bacillati</taxon>
        <taxon>Actinomycetota</taxon>
        <taxon>Actinomycetes</taxon>
        <taxon>Kitasatosporales</taxon>
        <taxon>Streptomycetaceae</taxon>
        <taxon>Streptomyces</taxon>
    </lineage>
</organism>
<protein>
    <submittedName>
        <fullName evidence="1">Uncharacterized protein</fullName>
    </submittedName>
</protein>
<reference evidence="1 2" key="1">
    <citation type="journal article" date="2014" name="Int. J. Syst. Evol. Microbiol.">
        <title>Complete genome sequence of Corynebacterium casei LMG S-19264T (=DSM 44701T), isolated from a smear-ripened cheese.</title>
        <authorList>
            <consortium name="US DOE Joint Genome Institute (JGI-PGF)"/>
            <person name="Walter F."/>
            <person name="Albersmeier A."/>
            <person name="Kalinowski J."/>
            <person name="Ruckert C."/>
        </authorList>
    </citation>
    <scope>NUCLEOTIDE SEQUENCE [LARGE SCALE GENOMIC DNA]</scope>
    <source>
        <strain evidence="1 2">CGMCC 4.7111</strain>
    </source>
</reference>
<dbReference type="Proteomes" id="UP000600365">
    <property type="component" value="Unassembled WGS sequence"/>
</dbReference>
<evidence type="ECO:0000313" key="1">
    <source>
        <dbReference type="EMBL" id="GGN91170.1"/>
    </source>
</evidence>
<keyword evidence="2" id="KW-1185">Reference proteome</keyword>
<proteinExistence type="predicted"/>
<dbReference type="AlphaFoldDB" id="A0A917YE69"/>
<gene>
    <name evidence="1" type="ORF">GCM10011579_087760</name>
</gene>
<dbReference type="EMBL" id="BMMM01000025">
    <property type="protein sequence ID" value="GGN91170.1"/>
    <property type="molecule type" value="Genomic_DNA"/>
</dbReference>
<name>A0A917YE69_9ACTN</name>
<comment type="caution">
    <text evidence="1">The sequence shown here is derived from an EMBL/GenBank/DDBJ whole genome shotgun (WGS) entry which is preliminary data.</text>
</comment>